<evidence type="ECO:0000313" key="3">
    <source>
        <dbReference type="Proteomes" id="UP001211005"/>
    </source>
</evidence>
<keyword evidence="3" id="KW-1185">Reference proteome</keyword>
<dbReference type="EMBL" id="CP114767">
    <property type="protein sequence ID" value="WBA43380.1"/>
    <property type="molecule type" value="Genomic_DNA"/>
</dbReference>
<dbReference type="SMART" id="SM00226">
    <property type="entry name" value="LMWPc"/>
    <property type="match status" value="1"/>
</dbReference>
<dbReference type="InterPro" id="IPR016919">
    <property type="entry name" value="UCP029416_PTP"/>
</dbReference>
<evidence type="ECO:0000259" key="1">
    <source>
        <dbReference type="SMART" id="SM00226"/>
    </source>
</evidence>
<accession>A0ABY7LXA0</accession>
<protein>
    <submittedName>
        <fullName evidence="2">Protein tyrosine phosphatase</fullName>
    </submittedName>
</protein>
<dbReference type="InterPro" id="IPR036196">
    <property type="entry name" value="Ptyr_pPase_sf"/>
</dbReference>
<name>A0ABY7LXA0_9BACT</name>
<dbReference type="Gene3D" id="3.40.50.2300">
    <property type="match status" value="1"/>
</dbReference>
<proteinExistence type="predicted"/>
<dbReference type="PIRSF" id="PIRSF029416">
    <property type="entry name" value="UCP029416_PTP"/>
    <property type="match status" value="1"/>
</dbReference>
<reference evidence="2 3" key="1">
    <citation type="submission" date="2022-12" db="EMBL/GenBank/DDBJ databases">
        <title>Hymenobacter canadensis sp. nov. isolated from lake water of the Cambridge Bay, Canada.</title>
        <authorList>
            <person name="Kim W.H."/>
            <person name="Lee Y.M."/>
        </authorList>
    </citation>
    <scope>NUCLEOTIDE SEQUENCE [LARGE SCALE GENOMIC DNA]</scope>
    <source>
        <strain evidence="2 3">PAMC 29467</strain>
    </source>
</reference>
<dbReference type="Proteomes" id="UP001211005">
    <property type="component" value="Chromosome"/>
</dbReference>
<dbReference type="SUPFAM" id="SSF52788">
    <property type="entry name" value="Phosphotyrosine protein phosphatases I"/>
    <property type="match status" value="1"/>
</dbReference>
<evidence type="ECO:0000313" key="2">
    <source>
        <dbReference type="EMBL" id="WBA43380.1"/>
    </source>
</evidence>
<organism evidence="2 3">
    <name type="scientific">Hymenobacter canadensis</name>
    <dbReference type="NCBI Taxonomy" id="2999067"/>
    <lineage>
        <taxon>Bacteria</taxon>
        <taxon>Pseudomonadati</taxon>
        <taxon>Bacteroidota</taxon>
        <taxon>Cytophagia</taxon>
        <taxon>Cytophagales</taxon>
        <taxon>Hymenobacteraceae</taxon>
        <taxon>Hymenobacter</taxon>
    </lineage>
</organism>
<dbReference type="RefSeq" id="WP_269561419.1">
    <property type="nucleotide sequence ID" value="NZ_CP114767.1"/>
</dbReference>
<dbReference type="InterPro" id="IPR023485">
    <property type="entry name" value="Ptyr_pPase"/>
</dbReference>
<sequence length="110" mass="12774">MPRQLLFICSQNRWRSLTAERLFDGHPTYDARSAGTEPGARMRVTAGHLGWADAVFVMERKHADILRQKFGPELAGKPLVLLRIPDKFQFMDHILQDLLRERLKEHLPEL</sequence>
<feature type="domain" description="Phosphotyrosine protein phosphatase I" evidence="1">
    <location>
        <begin position="3"/>
        <end position="109"/>
    </location>
</feature>
<gene>
    <name evidence="2" type="ORF">O3303_07380</name>
</gene>